<proteinExistence type="predicted"/>
<evidence type="ECO:0000256" key="2">
    <source>
        <dbReference type="ARBA" id="ARBA00023315"/>
    </source>
</evidence>
<dbReference type="InterPro" id="IPR050680">
    <property type="entry name" value="YpeA/RimI_acetyltransf"/>
</dbReference>
<dbReference type="PANTHER" id="PTHR43420">
    <property type="entry name" value="ACETYLTRANSFERASE"/>
    <property type="match status" value="1"/>
</dbReference>
<gene>
    <name evidence="4" type="ORF">SG35_021745</name>
</gene>
<dbReference type="Gene3D" id="3.40.630.30">
    <property type="match status" value="1"/>
</dbReference>
<evidence type="ECO:0000313" key="5">
    <source>
        <dbReference type="Proteomes" id="UP000032568"/>
    </source>
</evidence>
<dbReference type="Proteomes" id="UP000032568">
    <property type="component" value="Chromosome"/>
</dbReference>
<keyword evidence="5" id="KW-1185">Reference proteome</keyword>
<evidence type="ECO:0000259" key="3">
    <source>
        <dbReference type="PROSITE" id="PS51186"/>
    </source>
</evidence>
<dbReference type="PROSITE" id="PS51186">
    <property type="entry name" value="GNAT"/>
    <property type="match status" value="1"/>
</dbReference>
<dbReference type="KEGG" id="tact:SG35_021745"/>
<feature type="domain" description="N-acetyltransferase" evidence="3">
    <location>
        <begin position="27"/>
        <end position="195"/>
    </location>
</feature>
<dbReference type="Pfam" id="PF00583">
    <property type="entry name" value="Acetyltransf_1"/>
    <property type="match status" value="1"/>
</dbReference>
<protein>
    <submittedName>
        <fullName evidence="4">GNAT family N-acetyltransferase</fullName>
    </submittedName>
</protein>
<dbReference type="SUPFAM" id="SSF55729">
    <property type="entry name" value="Acyl-CoA N-acyltransferases (Nat)"/>
    <property type="match status" value="1"/>
</dbReference>
<evidence type="ECO:0000313" key="4">
    <source>
        <dbReference type="EMBL" id="WDE01979.1"/>
    </source>
</evidence>
<name>A0AAF0C6M0_9GAMM</name>
<sequence length="198" mass="21780">MDIHFQKGWDIAQAHSVALLYEEAFGVKFSSAIPDRLKRVEIIAKSFVPEFSFAAINKNGVVGLAGFQVLSGSLTGGIGATQLINDLGFWKGTWACMIFSLFERKPSARELVMDGIAVNAEFRGQGIGSELLDHIIDYASENGFESVRLDVIDSNPRARKLYESKGFVVLKTEYFPYLQRLIGFSGSTTMVLPIKSCG</sequence>
<dbReference type="GO" id="GO:0016747">
    <property type="term" value="F:acyltransferase activity, transferring groups other than amino-acyl groups"/>
    <property type="evidence" value="ECO:0007669"/>
    <property type="project" value="InterPro"/>
</dbReference>
<organism evidence="4 5">
    <name type="scientific">Thalassomonas actiniarum</name>
    <dbReference type="NCBI Taxonomy" id="485447"/>
    <lineage>
        <taxon>Bacteria</taxon>
        <taxon>Pseudomonadati</taxon>
        <taxon>Pseudomonadota</taxon>
        <taxon>Gammaproteobacteria</taxon>
        <taxon>Alteromonadales</taxon>
        <taxon>Colwelliaceae</taxon>
        <taxon>Thalassomonas</taxon>
    </lineage>
</organism>
<reference evidence="4 5" key="1">
    <citation type="journal article" date="2015" name="Genome Announc.">
        <title>Draft Genome Sequences of Marine Isolates of Thalassomonas viridans and Thalassomonas actiniarum.</title>
        <authorList>
            <person name="Olonade I."/>
            <person name="van Zyl L.J."/>
            <person name="Trindade M."/>
        </authorList>
    </citation>
    <scope>NUCLEOTIDE SEQUENCE [LARGE SCALE GENOMIC DNA]</scope>
    <source>
        <strain evidence="4 5">A5K-106</strain>
    </source>
</reference>
<reference evidence="4 5" key="2">
    <citation type="journal article" date="2022" name="Mar. Drugs">
        <title>Bioassay-Guided Fractionation Leads to the Detection of Cholic Acid Generated by the Rare Thalassomonas sp.</title>
        <authorList>
            <person name="Pheiffer F."/>
            <person name="Schneider Y.K."/>
            <person name="Hansen E.H."/>
            <person name="Andersen J.H."/>
            <person name="Isaksson J."/>
            <person name="Busche T."/>
            <person name="R C."/>
            <person name="Kalinowski J."/>
            <person name="Zyl L.V."/>
            <person name="Trindade M."/>
        </authorList>
    </citation>
    <scope>NUCLEOTIDE SEQUENCE [LARGE SCALE GENOMIC DNA]</scope>
    <source>
        <strain evidence="4 5">A5K-106</strain>
    </source>
</reference>
<dbReference type="EMBL" id="CP059735">
    <property type="protein sequence ID" value="WDE01979.1"/>
    <property type="molecule type" value="Genomic_DNA"/>
</dbReference>
<keyword evidence="2" id="KW-0012">Acyltransferase</keyword>
<evidence type="ECO:0000256" key="1">
    <source>
        <dbReference type="ARBA" id="ARBA00022679"/>
    </source>
</evidence>
<dbReference type="AlphaFoldDB" id="A0AAF0C6M0"/>
<dbReference type="InterPro" id="IPR000182">
    <property type="entry name" value="GNAT_dom"/>
</dbReference>
<dbReference type="CDD" id="cd04301">
    <property type="entry name" value="NAT_SF"/>
    <property type="match status" value="1"/>
</dbReference>
<keyword evidence="1" id="KW-0808">Transferase</keyword>
<accession>A0AAF0C6M0</accession>
<dbReference type="InterPro" id="IPR016181">
    <property type="entry name" value="Acyl_CoA_acyltransferase"/>
</dbReference>